<dbReference type="OrthoDB" id="32312at2"/>
<keyword evidence="4" id="KW-0694">RNA-binding</keyword>
<proteinExistence type="inferred from homology"/>
<evidence type="ECO:0000313" key="8">
    <source>
        <dbReference type="Proteomes" id="UP000030364"/>
    </source>
</evidence>
<dbReference type="STRING" id="276.THFILI_02960"/>
<dbReference type="InterPro" id="IPR010149">
    <property type="entry name" value="CRISPR-assoc_prot_Csm2_III-A"/>
</dbReference>
<dbReference type="Proteomes" id="UP000030364">
    <property type="component" value="Unassembled WGS sequence"/>
</dbReference>
<protein>
    <recommendedName>
        <fullName evidence="3">CRISPR system Cms protein Csm2</fullName>
    </recommendedName>
    <alternativeName>
        <fullName evidence="6">CRISPR type III A-associated protein Csm2</fullName>
    </alternativeName>
</protein>
<sequence length="134" mass="15548">MPALEFYRDKERGLLDPAIFEQAKKVAEQLVQENKVRSSQFRNYFAELRALENRFQKERKRDEAEAFARLVPELELLKAKLAYNTRSQGPLKDARAFVSFLNDALDAGKRSPKDFEAMMKYVEAVLAYFYASGK</sequence>
<comment type="caution">
    <text evidence="7">The sequence shown here is derived from an EMBL/GenBank/DDBJ whole genome shotgun (WGS) entry which is preliminary data.</text>
</comment>
<dbReference type="GO" id="GO:0051607">
    <property type="term" value="P:defense response to virus"/>
    <property type="evidence" value="ECO:0007669"/>
    <property type="project" value="UniProtKB-KW"/>
</dbReference>
<dbReference type="PATRIC" id="fig|276.5.peg.1700"/>
<accession>A0A0A2X8E8</accession>
<evidence type="ECO:0000256" key="6">
    <source>
        <dbReference type="ARBA" id="ARBA00031723"/>
    </source>
</evidence>
<evidence type="ECO:0000313" key="7">
    <source>
        <dbReference type="EMBL" id="KGQ21499.1"/>
    </source>
</evidence>
<evidence type="ECO:0000256" key="2">
    <source>
        <dbReference type="ARBA" id="ARBA00006896"/>
    </source>
</evidence>
<keyword evidence="8" id="KW-1185">Reference proteome</keyword>
<dbReference type="NCBIfam" id="TIGR01870">
    <property type="entry name" value="cas_TM1810_Csm2"/>
    <property type="match status" value="1"/>
</dbReference>
<evidence type="ECO:0000256" key="5">
    <source>
        <dbReference type="ARBA" id="ARBA00023118"/>
    </source>
</evidence>
<gene>
    <name evidence="7" type="ORF">THFILI_02960</name>
</gene>
<dbReference type="AlphaFoldDB" id="A0A0A2X8E8"/>
<name>A0A0A2X8E8_THEFI</name>
<evidence type="ECO:0000256" key="3">
    <source>
        <dbReference type="ARBA" id="ARBA00016118"/>
    </source>
</evidence>
<comment type="similarity">
    <text evidence="2">Belongs to the CRISPR-associated Csm2 family.</text>
</comment>
<keyword evidence="5" id="KW-0051">Antiviral defense</keyword>
<comment type="function">
    <text evidence="1">This subunit may be involved in monitoring complementarity of crRNA and target RNA.</text>
</comment>
<dbReference type="Pfam" id="PF03750">
    <property type="entry name" value="Csm2_III-A"/>
    <property type="match status" value="1"/>
</dbReference>
<reference evidence="7 8" key="1">
    <citation type="journal article" date="2015" name="Genome Announc.">
        <title>Draft Genome Sequence of the Thermophile Thermus filiformis ATCC 43280, Producer of Carotenoid-(Di)glucoside-Branched Fatty Acid (Di)esters and Source of Hyperthermostable Enzymes of Biotechnological Interest.</title>
        <authorList>
            <person name="Mandelli F."/>
            <person name="Oliveira Ramires B."/>
            <person name="Couger M.B."/>
            <person name="Paixao D.A."/>
            <person name="Camilo C.M."/>
            <person name="Polikarpov I."/>
            <person name="Prade R."/>
            <person name="Riano-Pachon D.M."/>
            <person name="Squina F.M."/>
        </authorList>
    </citation>
    <scope>NUCLEOTIDE SEQUENCE [LARGE SCALE GENOMIC DNA]</scope>
    <source>
        <strain evidence="7 8">ATCC 43280</strain>
    </source>
</reference>
<dbReference type="EMBL" id="JPSL02000037">
    <property type="protein sequence ID" value="KGQ21499.1"/>
    <property type="molecule type" value="Genomic_DNA"/>
</dbReference>
<evidence type="ECO:0000256" key="4">
    <source>
        <dbReference type="ARBA" id="ARBA00022884"/>
    </source>
</evidence>
<evidence type="ECO:0000256" key="1">
    <source>
        <dbReference type="ARBA" id="ARBA00003640"/>
    </source>
</evidence>
<dbReference type="GO" id="GO:0003723">
    <property type="term" value="F:RNA binding"/>
    <property type="evidence" value="ECO:0007669"/>
    <property type="project" value="UniProtKB-KW"/>
</dbReference>
<organism evidence="7 8">
    <name type="scientific">Thermus filiformis</name>
    <dbReference type="NCBI Taxonomy" id="276"/>
    <lineage>
        <taxon>Bacteria</taxon>
        <taxon>Thermotogati</taxon>
        <taxon>Deinococcota</taxon>
        <taxon>Deinococci</taxon>
        <taxon>Thermales</taxon>
        <taxon>Thermaceae</taxon>
        <taxon>Thermus</taxon>
    </lineage>
</organism>
<dbReference type="CDD" id="cd09647">
    <property type="entry name" value="Csm2_III-A"/>
    <property type="match status" value="1"/>
</dbReference>
<dbReference type="RefSeq" id="WP_038065776.1">
    <property type="nucleotide sequence ID" value="NZ_JPSL02000037.1"/>
</dbReference>